<reference evidence="2 3" key="1">
    <citation type="journal article" date="2019" name="Int. J. Syst. Evol. Microbiol.">
        <title>The Global Catalogue of Microorganisms (GCM) 10K type strain sequencing project: providing services to taxonomists for standard genome sequencing and annotation.</title>
        <authorList>
            <consortium name="The Broad Institute Genomics Platform"/>
            <consortium name="The Broad Institute Genome Sequencing Center for Infectious Disease"/>
            <person name="Wu L."/>
            <person name="Ma J."/>
        </authorList>
    </citation>
    <scope>NUCLEOTIDE SEQUENCE [LARGE SCALE GENOMIC DNA]</scope>
    <source>
        <strain evidence="2 3">CGMCC 1.3239</strain>
    </source>
</reference>
<keyword evidence="1" id="KW-0472">Membrane</keyword>
<name>A0ABD5SD14_9EURY</name>
<dbReference type="InterPro" id="IPR010916">
    <property type="entry name" value="TonB_box_CS"/>
</dbReference>
<dbReference type="AlphaFoldDB" id="A0ABD5SD14"/>
<evidence type="ECO:0000313" key="3">
    <source>
        <dbReference type="Proteomes" id="UP001596442"/>
    </source>
</evidence>
<dbReference type="EMBL" id="JBHSWW010000280">
    <property type="protein sequence ID" value="MFC6754496.1"/>
    <property type="molecule type" value="Genomic_DNA"/>
</dbReference>
<keyword evidence="1" id="KW-1133">Transmembrane helix</keyword>
<evidence type="ECO:0008006" key="4">
    <source>
        <dbReference type="Google" id="ProtNLM"/>
    </source>
</evidence>
<proteinExistence type="predicted"/>
<keyword evidence="1" id="KW-0812">Transmembrane</keyword>
<evidence type="ECO:0000256" key="1">
    <source>
        <dbReference type="SAM" id="Phobius"/>
    </source>
</evidence>
<feature type="transmembrane region" description="Helical" evidence="1">
    <location>
        <begin position="255"/>
        <end position="276"/>
    </location>
</feature>
<organism evidence="2 3">
    <name type="scientific">Halorubrum tibetense</name>
    <dbReference type="NCBI Taxonomy" id="175631"/>
    <lineage>
        <taxon>Archaea</taxon>
        <taxon>Methanobacteriati</taxon>
        <taxon>Methanobacteriota</taxon>
        <taxon>Stenosarchaea group</taxon>
        <taxon>Halobacteria</taxon>
        <taxon>Halobacteriales</taxon>
        <taxon>Haloferacaceae</taxon>
        <taxon>Halorubrum</taxon>
    </lineage>
</organism>
<dbReference type="PROSITE" id="PS00430">
    <property type="entry name" value="TONB_DEPENDENT_REC_1"/>
    <property type="match status" value="1"/>
</dbReference>
<comment type="caution">
    <text evidence="2">The sequence shown here is derived from an EMBL/GenBank/DDBJ whole genome shotgun (WGS) entry which is preliminary data.</text>
</comment>
<sequence>MQRRAVAVYVALFLLVASVAGVLVVTAEDPQVSLDNPDYELSEGDTFVVDGEEYLVSGITVTEGEDDEEDEITAQIEREEVVEQTETWANESTVEVDEREWQVRITGDDPDSFTLIEVLDREAILAEDDTADNETVDRDGEEFVVITDEEGESRLVPADEYFPAPEERTYDVADEFAYADTTVAVDSVTPDEVVIGWMGPQTTTIDVAQESTVTVGETEFIAHFPNDSTLTLSTDIDAYDAQLADIERFDQQNDGLWRVLIISVLSSLVLVAVAFMPSRY</sequence>
<accession>A0ABD5SD14</accession>
<gene>
    <name evidence="2" type="ORF">ACFQEU_13655</name>
</gene>
<dbReference type="Proteomes" id="UP001596442">
    <property type="component" value="Unassembled WGS sequence"/>
</dbReference>
<keyword evidence="3" id="KW-1185">Reference proteome</keyword>
<protein>
    <recommendedName>
        <fullName evidence="4">DUF3068 domain-containing protein</fullName>
    </recommendedName>
</protein>
<evidence type="ECO:0000313" key="2">
    <source>
        <dbReference type="EMBL" id="MFC6754496.1"/>
    </source>
</evidence>
<dbReference type="RefSeq" id="WP_379783037.1">
    <property type="nucleotide sequence ID" value="NZ_JBHSWW010000280.1"/>
</dbReference>